<dbReference type="Proteomes" id="UP000286050">
    <property type="component" value="Unassembled WGS sequence"/>
</dbReference>
<comment type="similarity">
    <text evidence="2">Belongs to the threonine aldolase family.</text>
</comment>
<name>A0A414FW44_9ACTN</name>
<dbReference type="InterPro" id="IPR015424">
    <property type="entry name" value="PyrdxlP-dep_Trfase"/>
</dbReference>
<dbReference type="InterPro" id="IPR001597">
    <property type="entry name" value="ArAA_b-elim_lyase/Thr_aldolase"/>
</dbReference>
<organism evidence="5 6">
    <name type="scientific">Collinsella intestinalis</name>
    <dbReference type="NCBI Taxonomy" id="147207"/>
    <lineage>
        <taxon>Bacteria</taxon>
        <taxon>Bacillati</taxon>
        <taxon>Actinomycetota</taxon>
        <taxon>Coriobacteriia</taxon>
        <taxon>Coriobacteriales</taxon>
        <taxon>Coriobacteriaceae</taxon>
        <taxon>Collinsella</taxon>
    </lineage>
</organism>
<dbReference type="Gene3D" id="3.40.640.10">
    <property type="entry name" value="Type I PLP-dependent aspartate aminotransferase-like (Major domain)"/>
    <property type="match status" value="1"/>
</dbReference>
<dbReference type="AlphaFoldDB" id="A0A414FW44"/>
<keyword evidence="3" id="KW-0663">Pyridoxal phosphate</keyword>
<dbReference type="EMBL" id="QSJI01000004">
    <property type="protein sequence ID" value="RHD55643.1"/>
    <property type="molecule type" value="Genomic_DNA"/>
</dbReference>
<dbReference type="GO" id="GO:0016829">
    <property type="term" value="F:lyase activity"/>
    <property type="evidence" value="ECO:0007669"/>
    <property type="project" value="InterPro"/>
</dbReference>
<dbReference type="Pfam" id="PF01212">
    <property type="entry name" value="Beta_elim_lyase"/>
    <property type="match status" value="1"/>
</dbReference>
<dbReference type="SUPFAM" id="SSF53383">
    <property type="entry name" value="PLP-dependent transferases"/>
    <property type="match status" value="1"/>
</dbReference>
<gene>
    <name evidence="5" type="ORF">DW787_05500</name>
</gene>
<evidence type="ECO:0000256" key="1">
    <source>
        <dbReference type="ARBA" id="ARBA00001933"/>
    </source>
</evidence>
<evidence type="ECO:0000313" key="5">
    <source>
        <dbReference type="EMBL" id="RHD55643.1"/>
    </source>
</evidence>
<dbReference type="InterPro" id="IPR015422">
    <property type="entry name" value="PyrdxlP-dep_Trfase_small"/>
</dbReference>
<dbReference type="PANTHER" id="PTHR48097">
    <property type="entry name" value="L-THREONINE ALDOLASE-RELATED"/>
    <property type="match status" value="1"/>
</dbReference>
<evidence type="ECO:0000256" key="2">
    <source>
        <dbReference type="ARBA" id="ARBA00006966"/>
    </source>
</evidence>
<comment type="caution">
    <text evidence="5">The sequence shown here is derived from an EMBL/GenBank/DDBJ whole genome shotgun (WGS) entry which is preliminary data.</text>
</comment>
<dbReference type="Gene3D" id="3.90.1150.10">
    <property type="entry name" value="Aspartate Aminotransferase, domain 1"/>
    <property type="match status" value="1"/>
</dbReference>
<evidence type="ECO:0000259" key="4">
    <source>
        <dbReference type="Pfam" id="PF01212"/>
    </source>
</evidence>
<reference evidence="5 6" key="1">
    <citation type="submission" date="2018-08" db="EMBL/GenBank/DDBJ databases">
        <title>A genome reference for cultivated species of the human gut microbiota.</title>
        <authorList>
            <person name="Zou Y."/>
            <person name="Xue W."/>
            <person name="Luo G."/>
        </authorList>
    </citation>
    <scope>NUCLEOTIDE SEQUENCE [LARGE SCALE GENOMIC DNA]</scope>
    <source>
        <strain evidence="5 6">AM30-5LB</strain>
    </source>
</reference>
<dbReference type="GO" id="GO:0006520">
    <property type="term" value="P:amino acid metabolic process"/>
    <property type="evidence" value="ECO:0007669"/>
    <property type="project" value="InterPro"/>
</dbReference>
<evidence type="ECO:0000313" key="6">
    <source>
        <dbReference type="Proteomes" id="UP000286050"/>
    </source>
</evidence>
<sequence length="355" mass="38054">MHQFRNDYSEGAAPEMLDALIRTNGEQAPGYGTDSHCEHAAELIRATCGQPDAFVQFIPGGTAANAVCISAFTEDFEGPILAADAHPTAHETGAIEACGRRILATNDTLGVLTPAEVERVYHASIAGGCHCTRPAMLYFSNTSELGHVYTRDEFDALCDVAEKLDLAVYVDGARMASALAAPGGDLTLEHLAARADAFTLGGTKAGMLFGEALVVSPSSKRGRRAIERIPYLTKRAGHMTAKGRLMGVQYTAAFTRGQDGSLPYFAHAASANECACMLAHGLENAGFEPHVRTNGNQQFFWFDSDDAVRIVEACGAEVTSAVDPAGRDRILLRFVTSWACRPEHVDELLEFVRGL</sequence>
<dbReference type="InterPro" id="IPR015421">
    <property type="entry name" value="PyrdxlP-dep_Trfase_major"/>
</dbReference>
<comment type="cofactor">
    <cofactor evidence="1">
        <name>pyridoxal 5'-phosphate</name>
        <dbReference type="ChEBI" id="CHEBI:597326"/>
    </cofactor>
</comment>
<feature type="domain" description="Aromatic amino acid beta-eliminating lyase/threonine aldolase" evidence="4">
    <location>
        <begin position="4"/>
        <end position="297"/>
    </location>
</feature>
<protein>
    <recommendedName>
        <fullName evidence="4">Aromatic amino acid beta-eliminating lyase/threonine aldolase domain-containing protein</fullName>
    </recommendedName>
</protein>
<proteinExistence type="inferred from homology"/>
<evidence type="ECO:0000256" key="3">
    <source>
        <dbReference type="ARBA" id="ARBA00022898"/>
    </source>
</evidence>
<dbReference type="RefSeq" id="WP_118271982.1">
    <property type="nucleotide sequence ID" value="NZ_QSJI01000004.1"/>
</dbReference>
<accession>A0A414FW44</accession>
<dbReference type="PANTHER" id="PTHR48097:SF5">
    <property type="entry name" value="LOW SPECIFICITY L-THREONINE ALDOLASE"/>
    <property type="match status" value="1"/>
</dbReference>